<name>A0ABV8JPA2_9FLAO</name>
<dbReference type="Proteomes" id="UP001595814">
    <property type="component" value="Unassembled WGS sequence"/>
</dbReference>
<dbReference type="EMBL" id="JBHSAW010000004">
    <property type="protein sequence ID" value="MFC4095436.1"/>
    <property type="molecule type" value="Genomic_DNA"/>
</dbReference>
<evidence type="ECO:0000256" key="2">
    <source>
        <dbReference type="SAM" id="SignalP"/>
    </source>
</evidence>
<reference evidence="5" key="1">
    <citation type="journal article" date="2019" name="Int. J. Syst. Evol. Microbiol.">
        <title>The Global Catalogue of Microorganisms (GCM) 10K type strain sequencing project: providing services to taxonomists for standard genome sequencing and annotation.</title>
        <authorList>
            <consortium name="The Broad Institute Genomics Platform"/>
            <consortium name="The Broad Institute Genome Sequencing Center for Infectious Disease"/>
            <person name="Wu L."/>
            <person name="Ma J."/>
        </authorList>
    </citation>
    <scope>NUCLEOTIDE SEQUENCE [LARGE SCALE GENOMIC DNA]</scope>
    <source>
        <strain evidence="5">CECT 7477</strain>
    </source>
</reference>
<evidence type="ECO:0000313" key="4">
    <source>
        <dbReference type="EMBL" id="MFC4095436.1"/>
    </source>
</evidence>
<keyword evidence="5" id="KW-1185">Reference proteome</keyword>
<gene>
    <name evidence="4" type="ORF">ACFOUT_06100</name>
</gene>
<dbReference type="Pfam" id="PF18962">
    <property type="entry name" value="Por_Secre_tail"/>
    <property type="match status" value="1"/>
</dbReference>
<feature type="signal peptide" evidence="2">
    <location>
        <begin position="1"/>
        <end position="18"/>
    </location>
</feature>
<sequence length="106" mass="11703">MRLLLIIAFVTMAAPICAQESFTSIGPQEATTEVKLYPNPAYGESVKIVSSANQPKGFTAYDVFGKPVLREKIRNNTLYIASLKPGIYVLQIELDEGTVNRKLIVK</sequence>
<accession>A0ABV8JPA2</accession>
<evidence type="ECO:0000256" key="1">
    <source>
        <dbReference type="ARBA" id="ARBA00022729"/>
    </source>
</evidence>
<comment type="caution">
    <text evidence="4">The sequence shown here is derived from an EMBL/GenBank/DDBJ whole genome shotgun (WGS) entry which is preliminary data.</text>
</comment>
<feature type="domain" description="Secretion system C-terminal sorting" evidence="3">
    <location>
        <begin position="36"/>
        <end position="105"/>
    </location>
</feature>
<dbReference type="InterPro" id="IPR026444">
    <property type="entry name" value="Secre_tail"/>
</dbReference>
<feature type="chain" id="PRO_5047028148" evidence="2">
    <location>
        <begin position="19"/>
        <end position="106"/>
    </location>
</feature>
<organism evidence="4 5">
    <name type="scientific">Euzebyella saccharophila</name>
    <dbReference type="NCBI Taxonomy" id="679664"/>
    <lineage>
        <taxon>Bacteria</taxon>
        <taxon>Pseudomonadati</taxon>
        <taxon>Bacteroidota</taxon>
        <taxon>Flavobacteriia</taxon>
        <taxon>Flavobacteriales</taxon>
        <taxon>Flavobacteriaceae</taxon>
        <taxon>Euzebyella</taxon>
    </lineage>
</organism>
<proteinExistence type="predicted"/>
<protein>
    <submittedName>
        <fullName evidence="4">T9SS type A sorting domain-containing protein</fullName>
    </submittedName>
</protein>
<evidence type="ECO:0000259" key="3">
    <source>
        <dbReference type="Pfam" id="PF18962"/>
    </source>
</evidence>
<dbReference type="RefSeq" id="WP_192460879.1">
    <property type="nucleotide sequence ID" value="NZ_JACYFJ010000001.1"/>
</dbReference>
<evidence type="ECO:0000313" key="5">
    <source>
        <dbReference type="Proteomes" id="UP001595814"/>
    </source>
</evidence>
<dbReference type="NCBIfam" id="TIGR04183">
    <property type="entry name" value="Por_Secre_tail"/>
    <property type="match status" value="1"/>
</dbReference>
<keyword evidence="1 2" id="KW-0732">Signal</keyword>